<name>A0A917UL61_9ACTN</name>
<sequence length="696" mass="76636">MTAHGSRLIHLTLAAMLLFLTTQLLGAPRAHATTVTGGQYIASTTATDGTPDTSGGVVAFQDSKLFDGDTSDYVGWRGSASAPKKVTLVFDLSRDYPLDSLTFTSNAVNQYWGFDEIEVDYRAEADTRYTIASSATRDRSVLGFSLPVQMDDREARFVRISMTRNNQYLHIPVSEVAFTVGTGTIGQNPVPYDEAALRAELSVPTMLADTYGQSLYGSWPGKVTSDAQLQQDAADEAAARAGSTLDLNTYDQYGGLKGLGTYQATGYFRLGKVDGTAWWFITPEGHKFILKGVDATSVDDWGYATLYQNADGSPRDVFSGLPDKTTYGPAYNGDMVSFVRANLMRKYGAADWKTSYTDMTRKRLVDWGFNTKSKWSSDGITMPWIGHITAPDSLMRIDYGVDPFDPDFASKLDAGMDLSANADSPWLIGYYFDNERGWDDTVMTDMLKRDHTQPAKAAFVAYLEQTYGEANLAQVNSLLGTTAASWTALQDTAITFANVPADDRTAFVTEASKQYYSGIRDAIRRQDTHHLFLGSALVPNWRSSLAWNVGGRDYLDAISLDVYSDSASYLADYEPYDKPVLNLEFSFSTHDRGLRSVNGSVLATSVADRGSLYQAFVEDEAQYRVFVGSGWFAYYDQAVTGRASDGEDFNIGLVNQQDQPYTDMTDVMATTNRQLERIHLNAATAQSTARAKELAR</sequence>
<dbReference type="AlphaFoldDB" id="A0A917UL61"/>
<evidence type="ECO:0008006" key="4">
    <source>
        <dbReference type="Google" id="ProtNLM"/>
    </source>
</evidence>
<evidence type="ECO:0000313" key="2">
    <source>
        <dbReference type="EMBL" id="GGJ65764.1"/>
    </source>
</evidence>
<organism evidence="2 3">
    <name type="scientific">Streptomyces brasiliensis</name>
    <dbReference type="NCBI Taxonomy" id="1954"/>
    <lineage>
        <taxon>Bacteria</taxon>
        <taxon>Bacillati</taxon>
        <taxon>Actinomycetota</taxon>
        <taxon>Actinomycetes</taxon>
        <taxon>Kitasatosporales</taxon>
        <taxon>Streptomycetaceae</taxon>
        <taxon>Streptomyces</taxon>
    </lineage>
</organism>
<dbReference type="InterPro" id="IPR017853">
    <property type="entry name" value="GH"/>
</dbReference>
<reference evidence="2" key="1">
    <citation type="journal article" date="2014" name="Int. J. Syst. Evol. Microbiol.">
        <title>Complete genome sequence of Corynebacterium casei LMG S-19264T (=DSM 44701T), isolated from a smear-ripened cheese.</title>
        <authorList>
            <consortium name="US DOE Joint Genome Institute (JGI-PGF)"/>
            <person name="Walter F."/>
            <person name="Albersmeier A."/>
            <person name="Kalinowski J."/>
            <person name="Ruckert C."/>
        </authorList>
    </citation>
    <scope>NUCLEOTIDE SEQUENCE</scope>
    <source>
        <strain evidence="2">JCM 3086</strain>
    </source>
</reference>
<protein>
    <recommendedName>
        <fullName evidence="4">F5/8 type C domain-containing protein</fullName>
    </recommendedName>
</protein>
<keyword evidence="3" id="KW-1185">Reference proteome</keyword>
<dbReference type="RefSeq" id="WP_189317140.1">
    <property type="nucleotide sequence ID" value="NZ_BMQA01000088.1"/>
</dbReference>
<comment type="caution">
    <text evidence="2">The sequence shown here is derived from an EMBL/GenBank/DDBJ whole genome shotgun (WGS) entry which is preliminary data.</text>
</comment>
<dbReference type="SUPFAM" id="SSF51445">
    <property type="entry name" value="(Trans)glycosidases"/>
    <property type="match status" value="1"/>
</dbReference>
<dbReference type="Proteomes" id="UP000657574">
    <property type="component" value="Unassembled WGS sequence"/>
</dbReference>
<dbReference type="EMBL" id="BMQA01000088">
    <property type="protein sequence ID" value="GGJ65764.1"/>
    <property type="molecule type" value="Genomic_DNA"/>
</dbReference>
<dbReference type="Gene3D" id="2.60.120.1190">
    <property type="match status" value="1"/>
</dbReference>
<gene>
    <name evidence="2" type="ORF">GCM10010121_090600</name>
</gene>
<feature type="signal peptide" evidence="1">
    <location>
        <begin position="1"/>
        <end position="32"/>
    </location>
</feature>
<evidence type="ECO:0000256" key="1">
    <source>
        <dbReference type="SAM" id="SignalP"/>
    </source>
</evidence>
<accession>A0A917UL61</accession>
<evidence type="ECO:0000313" key="3">
    <source>
        <dbReference type="Proteomes" id="UP000657574"/>
    </source>
</evidence>
<dbReference type="Gene3D" id="3.20.20.80">
    <property type="entry name" value="Glycosidases"/>
    <property type="match status" value="1"/>
</dbReference>
<reference evidence="2" key="2">
    <citation type="submission" date="2020-09" db="EMBL/GenBank/DDBJ databases">
        <authorList>
            <person name="Sun Q."/>
            <person name="Ohkuma M."/>
        </authorList>
    </citation>
    <scope>NUCLEOTIDE SEQUENCE</scope>
    <source>
        <strain evidence="2">JCM 3086</strain>
    </source>
</reference>
<feature type="chain" id="PRO_5037778027" description="F5/8 type C domain-containing protein" evidence="1">
    <location>
        <begin position="33"/>
        <end position="696"/>
    </location>
</feature>
<proteinExistence type="predicted"/>
<keyword evidence="1" id="KW-0732">Signal</keyword>